<proteinExistence type="predicted"/>
<feature type="region of interest" description="Disordered" evidence="1">
    <location>
        <begin position="53"/>
        <end position="112"/>
    </location>
</feature>
<feature type="compositionally biased region" description="Basic and acidic residues" evidence="1">
    <location>
        <begin position="18"/>
        <end position="33"/>
    </location>
</feature>
<dbReference type="OrthoDB" id="10056446at2759"/>
<accession>A0A7D9D8N1</accession>
<feature type="compositionally biased region" description="Polar residues" evidence="1">
    <location>
        <begin position="60"/>
        <end position="88"/>
    </location>
</feature>
<dbReference type="AlphaFoldDB" id="A0A7D9D8N1"/>
<reference evidence="2" key="1">
    <citation type="submission" date="2020-04" db="EMBL/GenBank/DDBJ databases">
        <authorList>
            <person name="Alioto T."/>
            <person name="Alioto T."/>
            <person name="Gomez Garrido J."/>
        </authorList>
    </citation>
    <scope>NUCLEOTIDE SEQUENCE</scope>
    <source>
        <strain evidence="2">A484AB</strain>
    </source>
</reference>
<dbReference type="SUPFAM" id="SSF52266">
    <property type="entry name" value="SGNH hydrolase"/>
    <property type="match status" value="1"/>
</dbReference>
<organism evidence="2 3">
    <name type="scientific">Paramuricea clavata</name>
    <name type="common">Red gorgonian</name>
    <name type="synonym">Violescent sea-whip</name>
    <dbReference type="NCBI Taxonomy" id="317549"/>
    <lineage>
        <taxon>Eukaryota</taxon>
        <taxon>Metazoa</taxon>
        <taxon>Cnidaria</taxon>
        <taxon>Anthozoa</taxon>
        <taxon>Octocorallia</taxon>
        <taxon>Malacalcyonacea</taxon>
        <taxon>Plexauridae</taxon>
        <taxon>Paramuricea</taxon>
    </lineage>
</organism>
<dbReference type="EMBL" id="CACRXK020000204">
    <property type="protein sequence ID" value="CAB3979497.1"/>
    <property type="molecule type" value="Genomic_DNA"/>
</dbReference>
<sequence length="413" mass="46731">MKCTAARGGTTSEEPVEEHDSGNENELAHEGNDYKLLIKKQNMLEKKVKLLTHDTKQKENGTLNQTDQEAPTTPSTDMNMSTPISTPNCEKETPTGTNNSTSPTTPIPSTEEQPLTIHYTIPISNMFNPLDNDCEENGKPTTKKTVTAETIILCDSNGKHLDPKLLCSGSPTQYIRCPTVNGATKILDEYEFTSPQTFVIHSGTNDIETTNCKEVCDKLTTLTKYITTKYPNCRILLSSLLPRSDHLLQRVQLLNSEIEKIKIQSPNIIHVKHHNLFRSTNILYDKKHLNQKGVKLFAKNLKGAFFARKKNKTKQQHAHSNLYNYHYPGRDHHHLMPRNYPPPSFQPPTFHQPRPPTFHRPQPPTFHLPQSHQPTLGHPNKSWASVVSEPKLDSETLPARLKEIINVLHGFIQ</sequence>
<dbReference type="InterPro" id="IPR036514">
    <property type="entry name" value="SGNH_hydro_sf"/>
</dbReference>
<dbReference type="Gene3D" id="3.40.50.1110">
    <property type="entry name" value="SGNH hydrolase"/>
    <property type="match status" value="1"/>
</dbReference>
<comment type="caution">
    <text evidence="2">The sequence shown here is derived from an EMBL/GenBank/DDBJ whole genome shotgun (WGS) entry which is preliminary data.</text>
</comment>
<feature type="compositionally biased region" description="Low complexity" evidence="1">
    <location>
        <begin position="94"/>
        <end position="110"/>
    </location>
</feature>
<evidence type="ECO:0000313" key="3">
    <source>
        <dbReference type="Proteomes" id="UP001152795"/>
    </source>
</evidence>
<evidence type="ECO:0000256" key="1">
    <source>
        <dbReference type="SAM" id="MobiDB-lite"/>
    </source>
</evidence>
<name>A0A7D9D8N1_PARCT</name>
<dbReference type="Proteomes" id="UP001152795">
    <property type="component" value="Unassembled WGS sequence"/>
</dbReference>
<gene>
    <name evidence="2" type="ORF">PACLA_8A012426</name>
</gene>
<keyword evidence="3" id="KW-1185">Reference proteome</keyword>
<feature type="region of interest" description="Disordered" evidence="1">
    <location>
        <begin position="1"/>
        <end position="33"/>
    </location>
</feature>
<evidence type="ECO:0000313" key="2">
    <source>
        <dbReference type="EMBL" id="CAB3979497.1"/>
    </source>
</evidence>
<feature type="compositionally biased region" description="Pro residues" evidence="1">
    <location>
        <begin position="353"/>
        <end position="366"/>
    </location>
</feature>
<protein>
    <submittedName>
        <fullName evidence="2">Uncharacterized protein</fullName>
    </submittedName>
</protein>
<feature type="region of interest" description="Disordered" evidence="1">
    <location>
        <begin position="350"/>
        <end position="378"/>
    </location>
</feature>